<evidence type="ECO:0000313" key="5">
    <source>
        <dbReference type="Proteomes" id="UP000542674"/>
    </source>
</evidence>
<dbReference type="InterPro" id="IPR038332">
    <property type="entry name" value="PPE_sf"/>
</dbReference>
<comment type="caution">
    <text evidence="4">The sequence shown here is derived from an EMBL/GenBank/DDBJ whole genome shotgun (WGS) entry which is preliminary data.</text>
</comment>
<dbReference type="InterPro" id="IPR000030">
    <property type="entry name" value="PPE_dom"/>
</dbReference>
<feature type="compositionally biased region" description="Pro residues" evidence="2">
    <location>
        <begin position="204"/>
        <end position="221"/>
    </location>
</feature>
<evidence type="ECO:0000313" key="4">
    <source>
        <dbReference type="EMBL" id="MBB4969059.1"/>
    </source>
</evidence>
<dbReference type="SUPFAM" id="SSF140459">
    <property type="entry name" value="PE/PPE dimer-like"/>
    <property type="match status" value="1"/>
</dbReference>
<feature type="compositionally biased region" description="Polar residues" evidence="2">
    <location>
        <begin position="315"/>
        <end position="326"/>
    </location>
</feature>
<dbReference type="Gene3D" id="1.20.1260.20">
    <property type="entry name" value="PPE superfamily"/>
    <property type="match status" value="1"/>
</dbReference>
<feature type="compositionally biased region" description="Gly residues" evidence="2">
    <location>
        <begin position="257"/>
        <end position="266"/>
    </location>
</feature>
<name>A0A7W7T9J3_9PSEU</name>
<evidence type="ECO:0000259" key="3">
    <source>
        <dbReference type="Pfam" id="PF00823"/>
    </source>
</evidence>
<feature type="compositionally biased region" description="Basic and acidic residues" evidence="2">
    <location>
        <begin position="350"/>
        <end position="360"/>
    </location>
</feature>
<sequence>MAGSDPKTTNAPNLGENCNWMVYSHQQLYDMIHTGVDLQSASTAQVNWDGIRKALVEVQDLLKEAVVKSTRAWQGKAAEDARIALASVEKWAMTTGDHADNVAKCIGSEIEHVQTARRLMPAPVPTPPVVTPVDGISQVKQVDQARALNPATDARSPFTGADTIAGPVVDSVVEADSAHRQAADVMAMFQQNSYEVDRTVPSFAAPPEPPTSGPRPTPPVGVGPIQQPGSGGGGDVVPPKPGHPDVPSGTTTAQTGRGSGGFGGGAGGGGGYGGHLPSPLAAFGGGGGAAGDVGFTPGVGGSTGALADRPPAHPGSTTSHFQSPKTVTPHAGMIGATPMAAPPPVAGGNSEDRDRNRPDYLEEEDNVFGVDRKAAPPVIGL</sequence>
<feature type="region of interest" description="Disordered" evidence="2">
    <location>
        <begin position="200"/>
        <end position="266"/>
    </location>
</feature>
<organism evidence="4 5">
    <name type="scientific">Saccharothrix violaceirubra</name>
    <dbReference type="NCBI Taxonomy" id="413306"/>
    <lineage>
        <taxon>Bacteria</taxon>
        <taxon>Bacillati</taxon>
        <taxon>Actinomycetota</taxon>
        <taxon>Actinomycetes</taxon>
        <taxon>Pseudonocardiales</taxon>
        <taxon>Pseudonocardiaceae</taxon>
        <taxon>Saccharothrix</taxon>
    </lineage>
</organism>
<evidence type="ECO:0000256" key="1">
    <source>
        <dbReference type="ARBA" id="ARBA00010652"/>
    </source>
</evidence>
<comment type="similarity">
    <text evidence="1">Belongs to the mycobacterial PPE family.</text>
</comment>
<proteinExistence type="inferred from homology"/>
<feature type="region of interest" description="Disordered" evidence="2">
    <location>
        <begin position="300"/>
        <end position="366"/>
    </location>
</feature>
<dbReference type="AlphaFoldDB" id="A0A7W7T9J3"/>
<dbReference type="Proteomes" id="UP000542674">
    <property type="component" value="Unassembled WGS sequence"/>
</dbReference>
<protein>
    <recommendedName>
        <fullName evidence="3">PPE domain-containing protein</fullName>
    </recommendedName>
</protein>
<keyword evidence="5" id="KW-1185">Reference proteome</keyword>
<evidence type="ECO:0000256" key="2">
    <source>
        <dbReference type="SAM" id="MobiDB-lite"/>
    </source>
</evidence>
<accession>A0A7W7T9J3</accession>
<dbReference type="Pfam" id="PF00823">
    <property type="entry name" value="PPE"/>
    <property type="match status" value="1"/>
</dbReference>
<gene>
    <name evidence="4" type="ORF">F4559_006418</name>
</gene>
<dbReference type="RefSeq" id="WP_184674772.1">
    <property type="nucleotide sequence ID" value="NZ_BAABAI010000043.1"/>
</dbReference>
<feature type="domain" description="PPE" evidence="3">
    <location>
        <begin position="31"/>
        <end position="123"/>
    </location>
</feature>
<dbReference type="EMBL" id="JACHJS010000001">
    <property type="protein sequence ID" value="MBB4969059.1"/>
    <property type="molecule type" value="Genomic_DNA"/>
</dbReference>
<reference evidence="4 5" key="1">
    <citation type="submission" date="2020-08" db="EMBL/GenBank/DDBJ databases">
        <title>Sequencing the genomes of 1000 actinobacteria strains.</title>
        <authorList>
            <person name="Klenk H.-P."/>
        </authorList>
    </citation>
    <scope>NUCLEOTIDE SEQUENCE [LARGE SCALE GENOMIC DNA]</scope>
    <source>
        <strain evidence="4 5">DSM 45084</strain>
    </source>
</reference>